<accession>D1A1Y1</accession>
<dbReference type="Proteomes" id="UP000001918">
    <property type="component" value="Chromosome"/>
</dbReference>
<evidence type="ECO:0000256" key="1">
    <source>
        <dbReference type="SAM" id="SignalP"/>
    </source>
</evidence>
<feature type="chain" id="PRO_5003020467" description="DUF4333 domain-containing protein" evidence="1">
    <location>
        <begin position="20"/>
        <end position="193"/>
    </location>
</feature>
<dbReference type="EMBL" id="CP001738">
    <property type="protein sequence ID" value="ACY97819.1"/>
    <property type="molecule type" value="Genomic_DNA"/>
</dbReference>
<dbReference type="Pfam" id="PF14230">
    <property type="entry name" value="DUF4333"/>
    <property type="match status" value="2"/>
</dbReference>
<evidence type="ECO:0000313" key="3">
    <source>
        <dbReference type="EMBL" id="ACY97819.1"/>
    </source>
</evidence>
<sequence>MRGLLACALLCAVTAIGCALPPLGPSPIPKAELERRIARELTGWVGRVRSVNCPRDLTGAPIGGMTCDLTTVNGTAWVAYVHVLSVQDGRIAYNAYTLHTVTLPPAAQGGAGRPVIERARMEAGLLRRLTSRLEAGMLRAVTCPGDLAAERGESTACVLHYADGVDRKAQVTVRGGSGAAGRGAGVPVEVMLG</sequence>
<dbReference type="InterPro" id="IPR025637">
    <property type="entry name" value="DUF4333"/>
</dbReference>
<evidence type="ECO:0000313" key="4">
    <source>
        <dbReference type="Proteomes" id="UP000001918"/>
    </source>
</evidence>
<keyword evidence="4" id="KW-1185">Reference proteome</keyword>
<feature type="domain" description="DUF4333" evidence="2">
    <location>
        <begin position="110"/>
        <end position="175"/>
    </location>
</feature>
<dbReference type="AlphaFoldDB" id="D1A1Y1"/>
<dbReference type="KEGG" id="tcu:Tcur_2253"/>
<organism evidence="3 4">
    <name type="scientific">Thermomonospora curvata (strain ATCC 19995 / DSM 43183 / JCM 3096 / KCTC 9072 / NBRC 15933 / NCIMB 10081 / Henssen B9)</name>
    <dbReference type="NCBI Taxonomy" id="471852"/>
    <lineage>
        <taxon>Bacteria</taxon>
        <taxon>Bacillati</taxon>
        <taxon>Actinomycetota</taxon>
        <taxon>Actinomycetes</taxon>
        <taxon>Streptosporangiales</taxon>
        <taxon>Thermomonosporaceae</taxon>
        <taxon>Thermomonospora</taxon>
    </lineage>
</organism>
<gene>
    <name evidence="3" type="ordered locus">Tcur_2253</name>
</gene>
<protein>
    <recommendedName>
        <fullName evidence="2">DUF4333 domain-containing protein</fullName>
    </recommendedName>
</protein>
<feature type="domain" description="DUF4333" evidence="2">
    <location>
        <begin position="14"/>
        <end position="87"/>
    </location>
</feature>
<proteinExistence type="predicted"/>
<keyword evidence="1" id="KW-0732">Signal</keyword>
<dbReference type="HOGENOM" id="CLU_1408146_0_0_11"/>
<reference evidence="3 4" key="1">
    <citation type="journal article" date="2011" name="Stand. Genomic Sci.">
        <title>Complete genome sequence of Thermomonospora curvata type strain (B9).</title>
        <authorList>
            <person name="Chertkov O."/>
            <person name="Sikorski J."/>
            <person name="Nolan M."/>
            <person name="Lapidus A."/>
            <person name="Lucas S."/>
            <person name="Del Rio T.G."/>
            <person name="Tice H."/>
            <person name="Cheng J.F."/>
            <person name="Goodwin L."/>
            <person name="Pitluck S."/>
            <person name="Liolios K."/>
            <person name="Ivanova N."/>
            <person name="Mavromatis K."/>
            <person name="Mikhailova N."/>
            <person name="Ovchinnikova G."/>
            <person name="Pati A."/>
            <person name="Chen A."/>
            <person name="Palaniappan K."/>
            <person name="Djao O.D."/>
            <person name="Land M."/>
            <person name="Hauser L."/>
            <person name="Chang Y.J."/>
            <person name="Jeffries C.D."/>
            <person name="Brettin T."/>
            <person name="Han C."/>
            <person name="Detter J.C."/>
            <person name="Rohde M."/>
            <person name="Goker M."/>
            <person name="Woyke T."/>
            <person name="Bristow J."/>
            <person name="Eisen J.A."/>
            <person name="Markowitz V."/>
            <person name="Hugenholtz P."/>
            <person name="Klenk H.P."/>
            <person name="Kyrpides N.C."/>
        </authorList>
    </citation>
    <scope>NUCLEOTIDE SEQUENCE [LARGE SCALE GENOMIC DNA]</scope>
    <source>
        <strain evidence="4">ATCC 19995 / DSM 43183 / JCM 3096 / KCTC 9072 / NBRC 15933 / NCIMB 10081 / Henssen B9</strain>
    </source>
</reference>
<name>D1A1Y1_THECD</name>
<dbReference type="PROSITE" id="PS51257">
    <property type="entry name" value="PROKAR_LIPOPROTEIN"/>
    <property type="match status" value="1"/>
</dbReference>
<dbReference type="RefSeq" id="WP_012852603.1">
    <property type="nucleotide sequence ID" value="NC_013510.1"/>
</dbReference>
<feature type="signal peptide" evidence="1">
    <location>
        <begin position="1"/>
        <end position="19"/>
    </location>
</feature>
<evidence type="ECO:0000259" key="2">
    <source>
        <dbReference type="Pfam" id="PF14230"/>
    </source>
</evidence>